<name>A0A7W7FTR2_9PSEU</name>
<comment type="caution">
    <text evidence="1">The sequence shown here is derived from an EMBL/GenBank/DDBJ whole genome shotgun (WGS) entry which is preliminary data.</text>
</comment>
<dbReference type="RefSeq" id="WP_185004287.1">
    <property type="nucleotide sequence ID" value="NZ_BAAAUI010000066.1"/>
</dbReference>
<dbReference type="Proteomes" id="UP000533598">
    <property type="component" value="Unassembled WGS sequence"/>
</dbReference>
<evidence type="ECO:0000313" key="1">
    <source>
        <dbReference type="EMBL" id="MBB4678456.1"/>
    </source>
</evidence>
<accession>A0A7W7FTR2</accession>
<evidence type="ECO:0000313" key="2">
    <source>
        <dbReference type="Proteomes" id="UP000533598"/>
    </source>
</evidence>
<proteinExistence type="predicted"/>
<protein>
    <submittedName>
        <fullName evidence="1">Uncharacterized protein</fullName>
    </submittedName>
</protein>
<gene>
    <name evidence="1" type="ORF">HNR67_004574</name>
</gene>
<organism evidence="1 2">
    <name type="scientific">Crossiella cryophila</name>
    <dbReference type="NCBI Taxonomy" id="43355"/>
    <lineage>
        <taxon>Bacteria</taxon>
        <taxon>Bacillati</taxon>
        <taxon>Actinomycetota</taxon>
        <taxon>Actinomycetes</taxon>
        <taxon>Pseudonocardiales</taxon>
        <taxon>Pseudonocardiaceae</taxon>
        <taxon>Crossiella</taxon>
    </lineage>
</organism>
<keyword evidence="2" id="KW-1185">Reference proteome</keyword>
<reference evidence="1 2" key="1">
    <citation type="submission" date="2020-08" db="EMBL/GenBank/DDBJ databases">
        <title>Sequencing the genomes of 1000 actinobacteria strains.</title>
        <authorList>
            <person name="Klenk H.-P."/>
        </authorList>
    </citation>
    <scope>NUCLEOTIDE SEQUENCE [LARGE SCALE GENOMIC DNA]</scope>
    <source>
        <strain evidence="1 2">DSM 44230</strain>
    </source>
</reference>
<sequence>MVARLRERTTTSVDERIAAALTHMQPRVLLGNGQLGYRTTVETTIDVVLGDGSDPAAPREQIKLTSLESEIAIPDPVLLSDGSLRFDWETYRFITTGVSTVLFGTDTPIRILMGRGVDPMIRPTLGHCLVPADITFGSVPVPCVSEVNLVVETPFGRLHNRGPAIMRAMVTTVPPIGEPFIQQGVVKLYTEEGDEIATKEATASTLTGIISS</sequence>
<dbReference type="AlphaFoldDB" id="A0A7W7FTR2"/>
<dbReference type="EMBL" id="JACHMH010000001">
    <property type="protein sequence ID" value="MBB4678456.1"/>
    <property type="molecule type" value="Genomic_DNA"/>
</dbReference>